<gene>
    <name evidence="4" type="primary">prfB</name>
    <name evidence="7" type="ORF">COW11_06430</name>
</gene>
<comment type="PTM">
    <text evidence="4">Methylated by PrmC. Methylation increases the termination efficiency of RF2.</text>
</comment>
<keyword evidence="4" id="KW-0963">Cytoplasm</keyword>
<dbReference type="InterPro" id="IPR045853">
    <property type="entry name" value="Pep_chain_release_fac_I_sf"/>
</dbReference>
<dbReference type="NCBIfam" id="TIGR00020">
    <property type="entry name" value="prfB"/>
    <property type="match status" value="1"/>
</dbReference>
<dbReference type="Pfam" id="PF03462">
    <property type="entry name" value="PCRF"/>
    <property type="match status" value="1"/>
</dbReference>
<dbReference type="PROSITE" id="PS00745">
    <property type="entry name" value="RF_PROK_I"/>
    <property type="match status" value="1"/>
</dbReference>
<feature type="domain" description="Prokaryotic-type class I peptide chain release factors" evidence="6">
    <location>
        <begin position="242"/>
        <end position="258"/>
    </location>
</feature>
<evidence type="ECO:0000256" key="3">
    <source>
        <dbReference type="ARBA" id="ARBA00022917"/>
    </source>
</evidence>
<evidence type="ECO:0000256" key="5">
    <source>
        <dbReference type="NCBIfam" id="TIGR00020"/>
    </source>
</evidence>
<dbReference type="Gene3D" id="3.30.160.20">
    <property type="match status" value="1"/>
</dbReference>
<evidence type="ECO:0000313" key="8">
    <source>
        <dbReference type="Proteomes" id="UP000231267"/>
    </source>
</evidence>
<proteinExistence type="inferred from homology"/>
<evidence type="ECO:0000256" key="1">
    <source>
        <dbReference type="ARBA" id="ARBA00010835"/>
    </source>
</evidence>
<dbReference type="InterPro" id="IPR004374">
    <property type="entry name" value="PrfB"/>
</dbReference>
<sequence>MLDKIKSQLEALRQRLDELGGIFDADKKETRIKELEVLMSAPDFWRDQVSANKIIQELKFLKSTTQLYRTQNEILNDLDELVVIVEPNDEHSISQIERDLASFEKQLAQMEFNQMLSDPDDRSGVILSINAGAGGTESCDWASMLLRMYTRWSERKGYKVKTVDFLAGEQAGVKNITLMIDGEYAYGYLKAEEGVHRLVRISPFDSNKRRHTSFASVDVVAEVADDIKIDVQEKDLRIDVFRAGGHGGQGVNTTDSAVRVTHIPTGLVVQCQNERSQLKNKATAMKVLYARLHQAERDKQRAQVKAAYSAKSDIAWGSQIRSYVLHPYSMVKDHRTGFETSNVQAVMDGELDALIQAWLKWNIGR</sequence>
<dbReference type="Gene3D" id="3.30.70.1660">
    <property type="match status" value="1"/>
</dbReference>
<dbReference type="EMBL" id="PFGP01000139">
    <property type="protein sequence ID" value="PIW65865.1"/>
    <property type="molecule type" value="Genomic_DNA"/>
</dbReference>
<dbReference type="PANTHER" id="PTHR43116">
    <property type="entry name" value="PEPTIDE CHAIN RELEASE FACTOR 2"/>
    <property type="match status" value="1"/>
</dbReference>
<organism evidence="7 8">
    <name type="scientific">Candidatus Taenaricola geysiri</name>
    <dbReference type="NCBI Taxonomy" id="1974752"/>
    <lineage>
        <taxon>Bacteria</taxon>
        <taxon>Pseudomonadati</taxon>
        <taxon>Candidatus Omnitrophota</taxon>
        <taxon>Candidatus Taenaricola</taxon>
    </lineage>
</organism>
<comment type="similarity">
    <text evidence="1 4">Belongs to the prokaryotic/mitochondrial release factor family.</text>
</comment>
<evidence type="ECO:0000313" key="7">
    <source>
        <dbReference type="EMBL" id="PIW65865.1"/>
    </source>
</evidence>
<accession>A0A2J0LDD0</accession>
<dbReference type="PANTHER" id="PTHR43116:SF3">
    <property type="entry name" value="CLASS I PEPTIDE CHAIN RELEASE FACTOR"/>
    <property type="match status" value="1"/>
</dbReference>
<keyword evidence="2 4" id="KW-0488">Methylation</keyword>
<comment type="subcellular location">
    <subcellularLocation>
        <location evidence="4">Cytoplasm</location>
    </subcellularLocation>
</comment>
<dbReference type="AlphaFoldDB" id="A0A2J0LDD0"/>
<keyword evidence="3 4" id="KW-0648">Protein biosynthesis</keyword>
<comment type="caution">
    <text evidence="7">The sequence shown here is derived from an EMBL/GenBank/DDBJ whole genome shotgun (WGS) entry which is preliminary data.</text>
</comment>
<name>A0A2J0LDD0_9BACT</name>
<dbReference type="HAMAP" id="MF_00094">
    <property type="entry name" value="Rel_fac_2"/>
    <property type="match status" value="1"/>
</dbReference>
<dbReference type="GO" id="GO:0005737">
    <property type="term" value="C:cytoplasm"/>
    <property type="evidence" value="ECO:0007669"/>
    <property type="project" value="UniProtKB-SubCell"/>
</dbReference>
<dbReference type="Pfam" id="PF00472">
    <property type="entry name" value="RF-1"/>
    <property type="match status" value="1"/>
</dbReference>
<evidence type="ECO:0000256" key="4">
    <source>
        <dbReference type="HAMAP-Rule" id="MF_00094"/>
    </source>
</evidence>
<comment type="function">
    <text evidence="4">Peptide chain release factor 2 directs the termination of translation in response to the peptide chain termination codons UGA and UAA.</text>
</comment>
<dbReference type="Proteomes" id="UP000231267">
    <property type="component" value="Unassembled WGS sequence"/>
</dbReference>
<dbReference type="SUPFAM" id="SSF75620">
    <property type="entry name" value="Release factor"/>
    <property type="match status" value="1"/>
</dbReference>
<dbReference type="SMART" id="SM00937">
    <property type="entry name" value="PCRF"/>
    <property type="match status" value="1"/>
</dbReference>
<dbReference type="Gene3D" id="1.20.58.410">
    <property type="entry name" value="Release factor"/>
    <property type="match status" value="1"/>
</dbReference>
<dbReference type="FunFam" id="3.30.160.20:FF:000010">
    <property type="entry name" value="Peptide chain release factor 2"/>
    <property type="match status" value="1"/>
</dbReference>
<protein>
    <recommendedName>
        <fullName evidence="4 5">Peptide chain release factor 2</fullName>
        <shortName evidence="4">RF-2</shortName>
    </recommendedName>
</protein>
<dbReference type="GO" id="GO:0016149">
    <property type="term" value="F:translation release factor activity, codon specific"/>
    <property type="evidence" value="ECO:0007669"/>
    <property type="project" value="UniProtKB-UniRule"/>
</dbReference>
<dbReference type="InterPro" id="IPR005139">
    <property type="entry name" value="PCRF"/>
</dbReference>
<evidence type="ECO:0000259" key="6">
    <source>
        <dbReference type="PROSITE" id="PS00745"/>
    </source>
</evidence>
<reference evidence="7 8" key="1">
    <citation type="submission" date="2017-09" db="EMBL/GenBank/DDBJ databases">
        <title>Depth-based differentiation of microbial function through sediment-hosted aquifers and enrichment of novel symbionts in the deep terrestrial subsurface.</title>
        <authorList>
            <person name="Probst A.J."/>
            <person name="Ladd B."/>
            <person name="Jarett J.K."/>
            <person name="Geller-Mcgrath D.E."/>
            <person name="Sieber C.M."/>
            <person name="Emerson J.B."/>
            <person name="Anantharaman K."/>
            <person name="Thomas B.C."/>
            <person name="Malmstrom R."/>
            <person name="Stieglmeier M."/>
            <person name="Klingl A."/>
            <person name="Woyke T."/>
            <person name="Ryan C.M."/>
            <person name="Banfield J.F."/>
        </authorList>
    </citation>
    <scope>NUCLEOTIDE SEQUENCE [LARGE SCALE GENOMIC DNA]</scope>
    <source>
        <strain evidence="7">CG12_big_fil_rev_8_21_14_0_65_43_15</strain>
    </source>
</reference>
<feature type="modified residue" description="N5-methylglutamine" evidence="4">
    <location>
        <position position="249"/>
    </location>
</feature>
<evidence type="ECO:0000256" key="2">
    <source>
        <dbReference type="ARBA" id="ARBA00022481"/>
    </source>
</evidence>
<dbReference type="InterPro" id="IPR000352">
    <property type="entry name" value="Pep_chain_release_fac_I"/>
</dbReference>